<evidence type="ECO:0000313" key="2">
    <source>
        <dbReference type="Proteomes" id="UP000007174"/>
    </source>
</evidence>
<accession>H1V688</accession>
<organism evidence="1 2">
    <name type="scientific">Colletotrichum higginsianum (strain IMI 349063)</name>
    <name type="common">Crucifer anthracnose fungus</name>
    <dbReference type="NCBI Taxonomy" id="759273"/>
    <lineage>
        <taxon>Eukaryota</taxon>
        <taxon>Fungi</taxon>
        <taxon>Dikarya</taxon>
        <taxon>Ascomycota</taxon>
        <taxon>Pezizomycotina</taxon>
        <taxon>Sordariomycetes</taxon>
        <taxon>Hypocreomycetidae</taxon>
        <taxon>Glomerellales</taxon>
        <taxon>Glomerellaceae</taxon>
        <taxon>Colletotrichum</taxon>
        <taxon>Colletotrichum destructivum species complex</taxon>
    </lineage>
</organism>
<reference evidence="2" key="1">
    <citation type="journal article" date="2012" name="Nat. Genet.">
        <title>Lifestyle transitions in plant pathogenic Colletotrichum fungi deciphered by genome and transcriptome analyses.</title>
        <authorList>
            <person name="O'Connell R.J."/>
            <person name="Thon M.R."/>
            <person name="Hacquard S."/>
            <person name="Amyotte S.G."/>
            <person name="Kleemann J."/>
            <person name="Torres M.F."/>
            <person name="Damm U."/>
            <person name="Buiate E.A."/>
            <person name="Epstein L."/>
            <person name="Alkan N."/>
            <person name="Altmueller J."/>
            <person name="Alvarado-Balderrama L."/>
            <person name="Bauser C.A."/>
            <person name="Becker C."/>
            <person name="Birren B.W."/>
            <person name="Chen Z."/>
            <person name="Choi J."/>
            <person name="Crouch J.A."/>
            <person name="Duvick J.P."/>
            <person name="Farman M.A."/>
            <person name="Gan P."/>
            <person name="Heiman D."/>
            <person name="Henrissat B."/>
            <person name="Howard R.J."/>
            <person name="Kabbage M."/>
            <person name="Koch C."/>
            <person name="Kracher B."/>
            <person name="Kubo Y."/>
            <person name="Law A.D."/>
            <person name="Lebrun M.-H."/>
            <person name="Lee Y.-H."/>
            <person name="Miyara I."/>
            <person name="Moore N."/>
            <person name="Neumann U."/>
            <person name="Nordstroem K."/>
            <person name="Panaccione D.G."/>
            <person name="Panstruga R."/>
            <person name="Place M."/>
            <person name="Proctor R.H."/>
            <person name="Prusky D."/>
            <person name="Rech G."/>
            <person name="Reinhardt R."/>
            <person name="Rollins J.A."/>
            <person name="Rounsley S."/>
            <person name="Schardl C.L."/>
            <person name="Schwartz D.C."/>
            <person name="Shenoy N."/>
            <person name="Shirasu K."/>
            <person name="Sikhakolli U.R."/>
            <person name="Stueber K."/>
            <person name="Sukno S.A."/>
            <person name="Sweigard J.A."/>
            <person name="Takano Y."/>
            <person name="Takahara H."/>
            <person name="Trail F."/>
            <person name="van der Does H.C."/>
            <person name="Voll L.M."/>
            <person name="Will I."/>
            <person name="Young S."/>
            <person name="Zeng Q."/>
            <person name="Zhang J."/>
            <person name="Zhou S."/>
            <person name="Dickman M.B."/>
            <person name="Schulze-Lefert P."/>
            <person name="Ver Loren van Themaat E."/>
            <person name="Ma L.-J."/>
            <person name="Vaillancourt L.J."/>
        </authorList>
    </citation>
    <scope>NUCLEOTIDE SEQUENCE [LARGE SCALE GENOMIC DNA]</scope>
    <source>
        <strain evidence="2">IMI 349063</strain>
    </source>
</reference>
<name>H1V688_COLHI</name>
<proteinExistence type="predicted"/>
<sequence>EDKCSFVCCETPSPEAATHRGSFLPYPRSIFACTLRTAKLNLFFCVYRYRYPSLHRQSNQLSLPIVGASGKHAEGSLHDTLIHRACMGSLTCCTPPCHAVRIRGPCGVSQFQPHPKERLTVTRSSFVMSKRGIQDSAAAYSLSRPVNDAFVATNEPGQTDLARQAVGSYVNRMRLLASFACLEQR</sequence>
<dbReference type="Proteomes" id="UP000007174">
    <property type="component" value="Unassembled WGS sequence"/>
</dbReference>
<gene>
    <name evidence="1" type="ORF">CH063_07458</name>
</gene>
<dbReference type="EMBL" id="CACQ02001676">
    <property type="protein sequence ID" value="CCF35740.1"/>
    <property type="molecule type" value="Genomic_DNA"/>
</dbReference>
<evidence type="ECO:0000313" key="1">
    <source>
        <dbReference type="EMBL" id="CCF35740.1"/>
    </source>
</evidence>
<protein>
    <submittedName>
        <fullName evidence="1">Uncharacterized protein</fullName>
    </submittedName>
</protein>
<feature type="non-terminal residue" evidence="1">
    <location>
        <position position="1"/>
    </location>
</feature>
<dbReference type="AlphaFoldDB" id="H1V688"/>
<dbReference type="HOGENOM" id="CLU_1464617_0_0_1"/>